<dbReference type="InterPro" id="IPR025997">
    <property type="entry name" value="SBP_2_dom"/>
</dbReference>
<evidence type="ECO:0000313" key="6">
    <source>
        <dbReference type="EMBL" id="UYU73272.1"/>
    </source>
</evidence>
<dbReference type="SUPFAM" id="SSF53822">
    <property type="entry name" value="Periplasmic binding protein-like I"/>
    <property type="match status" value="1"/>
</dbReference>
<dbReference type="EMBL" id="CP083681">
    <property type="protein sequence ID" value="UYU73272.1"/>
    <property type="molecule type" value="Genomic_DNA"/>
</dbReference>
<evidence type="ECO:0000259" key="4">
    <source>
        <dbReference type="PROSITE" id="PS50932"/>
    </source>
</evidence>
<dbReference type="Gene3D" id="3.40.50.2300">
    <property type="match status" value="2"/>
</dbReference>
<dbReference type="InterPro" id="IPR028082">
    <property type="entry name" value="Peripla_BP_I"/>
</dbReference>
<dbReference type="PROSITE" id="PS00356">
    <property type="entry name" value="HTH_LACI_1"/>
    <property type="match status" value="1"/>
</dbReference>
<protein>
    <submittedName>
        <fullName evidence="6">LacI family DNA-binding transcriptional regulator</fullName>
    </submittedName>
    <submittedName>
        <fullName evidence="5">LacI family transcriptional regulator</fullName>
    </submittedName>
</protein>
<reference evidence="6" key="2">
    <citation type="submission" date="2021-06" db="EMBL/GenBank/DDBJ databases">
        <title>Interrogation of the integrated mobile genetic elements in gut-associated Bacteroides with a consensus prediction approach.</title>
        <authorList>
            <person name="Campbell D.E."/>
            <person name="Leigh J.R."/>
            <person name="Kim T."/>
            <person name="England W."/>
            <person name="Whitaker R.J."/>
            <person name="Degnan P.H."/>
        </authorList>
    </citation>
    <scope>NUCLEOTIDE SEQUENCE</scope>
    <source>
        <strain evidence="6">VPI-BTDOT2</strain>
    </source>
</reference>
<dbReference type="SUPFAM" id="SSF47413">
    <property type="entry name" value="lambda repressor-like DNA-binding domains"/>
    <property type="match status" value="1"/>
</dbReference>
<dbReference type="CDD" id="cd01392">
    <property type="entry name" value="HTH_LacI"/>
    <property type="match status" value="1"/>
</dbReference>
<proteinExistence type="predicted"/>
<evidence type="ECO:0000256" key="2">
    <source>
        <dbReference type="ARBA" id="ARBA00023125"/>
    </source>
</evidence>
<dbReference type="Proteomes" id="UP001156216">
    <property type="component" value="Chromosome"/>
</dbReference>
<evidence type="ECO:0000256" key="3">
    <source>
        <dbReference type="ARBA" id="ARBA00023163"/>
    </source>
</evidence>
<sequence length="355" mass="40643">MEDQNYTIKDIARMAGVSAGTVDRVLHNRGDVSPQSKAKVQKVLDEIHYQPNVFAIGLAAKKKYSFVCLIPYYIEHDYWHSVVGGIERARQELRPFNVSVDYLCYHQGDKDSYQEVCRRVEESNVDAVLIAPNFRNETLALTDYLQAKKIAYAFIDFNMEEANALTYIGQDSYKSGYIAAKILMRNYQAGEGQELVLFLSNNKNSPAEIQMQRRLAGFMSFITEEYEELVIHEVVLNKSNQENNQKTLDEFFRLHPKATLGVVFNSRVYQLGEYLRSAGRSMKGLIGYDLLKANVELLKSGDVHYLIGQRPGLQGYCGVKALCDHVVFKKSVEPVKYMPIDIMIKENIDFYFEFV</sequence>
<evidence type="ECO:0000256" key="1">
    <source>
        <dbReference type="ARBA" id="ARBA00023015"/>
    </source>
</evidence>
<keyword evidence="2 6" id="KW-0238">DNA-binding</keyword>
<dbReference type="Pfam" id="PF13407">
    <property type="entry name" value="Peripla_BP_4"/>
    <property type="match status" value="1"/>
</dbReference>
<evidence type="ECO:0000313" key="5">
    <source>
        <dbReference type="EMBL" id="BCA50233.1"/>
    </source>
</evidence>
<dbReference type="InterPro" id="IPR010982">
    <property type="entry name" value="Lambda_DNA-bd_dom_sf"/>
</dbReference>
<dbReference type="AlphaFoldDB" id="A0A139KT98"/>
<dbReference type="Gene3D" id="1.10.260.40">
    <property type="entry name" value="lambda repressor-like DNA-binding domains"/>
    <property type="match status" value="1"/>
</dbReference>
<dbReference type="PANTHER" id="PTHR30146:SF144">
    <property type="entry name" value="LACI-FAMILY TRANSCRIPTION REGULATOR"/>
    <property type="match status" value="1"/>
</dbReference>
<dbReference type="Proteomes" id="UP000500882">
    <property type="component" value="Chromosome"/>
</dbReference>
<dbReference type="RefSeq" id="WP_061473267.1">
    <property type="nucleotide sequence ID" value="NZ_AP022660.1"/>
</dbReference>
<dbReference type="GO" id="GO:0003700">
    <property type="term" value="F:DNA-binding transcription factor activity"/>
    <property type="evidence" value="ECO:0007669"/>
    <property type="project" value="TreeGrafter"/>
</dbReference>
<feature type="domain" description="HTH lacI-type" evidence="4">
    <location>
        <begin position="6"/>
        <end position="60"/>
    </location>
</feature>
<gene>
    <name evidence="5" type="ORF">BatF92_21750</name>
    <name evidence="6" type="ORF">KQP59_09245</name>
</gene>
<dbReference type="CDD" id="cd06307">
    <property type="entry name" value="PBP1_sugar_binding"/>
    <property type="match status" value="1"/>
</dbReference>
<dbReference type="InterPro" id="IPR000843">
    <property type="entry name" value="HTH_LacI"/>
</dbReference>
<organism evidence="6 8">
    <name type="scientific">Bacteroides thetaiotaomicron</name>
    <dbReference type="NCBI Taxonomy" id="818"/>
    <lineage>
        <taxon>Bacteria</taxon>
        <taxon>Pseudomonadati</taxon>
        <taxon>Bacteroidota</taxon>
        <taxon>Bacteroidia</taxon>
        <taxon>Bacteroidales</taxon>
        <taxon>Bacteroidaceae</taxon>
        <taxon>Bacteroides</taxon>
    </lineage>
</organism>
<dbReference type="SMART" id="SM00354">
    <property type="entry name" value="HTH_LACI"/>
    <property type="match status" value="1"/>
</dbReference>
<keyword evidence="3" id="KW-0804">Transcription</keyword>
<dbReference type="PANTHER" id="PTHR30146">
    <property type="entry name" value="LACI-RELATED TRANSCRIPTIONAL REPRESSOR"/>
    <property type="match status" value="1"/>
</dbReference>
<dbReference type="PROSITE" id="PS50932">
    <property type="entry name" value="HTH_LACI_2"/>
    <property type="match status" value="1"/>
</dbReference>
<dbReference type="Pfam" id="PF00356">
    <property type="entry name" value="LacI"/>
    <property type="match status" value="1"/>
</dbReference>
<reference evidence="5 7" key="1">
    <citation type="submission" date="2020-02" db="EMBL/GenBank/DDBJ databases">
        <title>Whole-genome sequencing and comparative analysis of the genomes of Bacteroides thetaiotaomicron and Escherichia coli isolated from a healthy resident in Vietnam.</title>
        <authorList>
            <person name="Mohsin M."/>
            <person name="Tanaka K."/>
            <person name="Kawahara R."/>
            <person name="Kondo S."/>
            <person name="Noguchi H."/>
            <person name="Motooka D."/>
            <person name="Nakamura S."/>
            <person name="Khong D.T."/>
            <person name="Nguyen T.N."/>
            <person name="Tran H.T."/>
            <person name="Yamamoto Y."/>
        </authorList>
    </citation>
    <scope>NUCLEOTIDE SEQUENCE [LARGE SCALE GENOMIC DNA]</scope>
    <source>
        <strain evidence="5 7">F9-2</strain>
    </source>
</reference>
<dbReference type="GO" id="GO:0000976">
    <property type="term" value="F:transcription cis-regulatory region binding"/>
    <property type="evidence" value="ECO:0007669"/>
    <property type="project" value="TreeGrafter"/>
</dbReference>
<evidence type="ECO:0000313" key="7">
    <source>
        <dbReference type="Proteomes" id="UP000500882"/>
    </source>
</evidence>
<evidence type="ECO:0000313" key="8">
    <source>
        <dbReference type="Proteomes" id="UP001156216"/>
    </source>
</evidence>
<accession>A0A139KT98</accession>
<name>A0A139KT98_BACT4</name>
<dbReference type="EMBL" id="AP022660">
    <property type="protein sequence ID" value="BCA50233.1"/>
    <property type="molecule type" value="Genomic_DNA"/>
</dbReference>
<keyword evidence="1" id="KW-0805">Transcription regulation</keyword>